<protein>
    <submittedName>
        <fullName evidence="3">Response regulator</fullName>
    </submittedName>
</protein>
<evidence type="ECO:0000313" key="4">
    <source>
        <dbReference type="Proteomes" id="UP000653797"/>
    </source>
</evidence>
<dbReference type="PANTHER" id="PTHR44520">
    <property type="entry name" value="RESPONSE REGULATOR RCP1-RELATED"/>
    <property type="match status" value="1"/>
</dbReference>
<dbReference type="GO" id="GO:0000160">
    <property type="term" value="P:phosphorelay signal transduction system"/>
    <property type="evidence" value="ECO:0007669"/>
    <property type="project" value="InterPro"/>
</dbReference>
<dbReference type="PANTHER" id="PTHR44520:SF2">
    <property type="entry name" value="RESPONSE REGULATOR RCP1"/>
    <property type="match status" value="1"/>
</dbReference>
<organism evidence="3 4">
    <name type="scientific">Spirosoma validum</name>
    <dbReference type="NCBI Taxonomy" id="2771355"/>
    <lineage>
        <taxon>Bacteria</taxon>
        <taxon>Pseudomonadati</taxon>
        <taxon>Bacteroidota</taxon>
        <taxon>Cytophagia</taxon>
        <taxon>Cytophagales</taxon>
        <taxon>Cytophagaceae</taxon>
        <taxon>Spirosoma</taxon>
    </lineage>
</organism>
<proteinExistence type="predicted"/>
<dbReference type="Pfam" id="PF00072">
    <property type="entry name" value="Response_reg"/>
    <property type="match status" value="1"/>
</dbReference>
<feature type="modified residue" description="4-aspartylphosphate" evidence="1">
    <location>
        <position position="82"/>
    </location>
</feature>
<accession>A0A927B9K6</accession>
<dbReference type="SUPFAM" id="SSF52172">
    <property type="entry name" value="CheY-like"/>
    <property type="match status" value="1"/>
</dbReference>
<evidence type="ECO:0000313" key="3">
    <source>
        <dbReference type="EMBL" id="MBD2757697.1"/>
    </source>
</evidence>
<dbReference type="Gene3D" id="3.40.50.2300">
    <property type="match status" value="1"/>
</dbReference>
<dbReference type="InterPro" id="IPR001789">
    <property type="entry name" value="Sig_transdc_resp-reg_receiver"/>
</dbReference>
<gene>
    <name evidence="3" type="ORF">IC230_32810</name>
</gene>
<keyword evidence="4" id="KW-1185">Reference proteome</keyword>
<name>A0A927B9K6_9BACT</name>
<dbReference type="CDD" id="cd17557">
    <property type="entry name" value="REC_Rcp-like"/>
    <property type="match status" value="1"/>
</dbReference>
<dbReference type="PROSITE" id="PS50110">
    <property type="entry name" value="RESPONSE_REGULATORY"/>
    <property type="match status" value="1"/>
</dbReference>
<dbReference type="RefSeq" id="WP_317171888.1">
    <property type="nucleotide sequence ID" value="NZ_JACXAA010000028.1"/>
</dbReference>
<reference evidence="3" key="1">
    <citation type="submission" date="2020-09" db="EMBL/GenBank/DDBJ databases">
        <authorList>
            <person name="Kim M.K."/>
        </authorList>
    </citation>
    <scope>NUCLEOTIDE SEQUENCE</scope>
    <source>
        <strain evidence="3">BT704</strain>
    </source>
</reference>
<sequence>MNSYIVCLSIFTLSITAHPHLMSLPPTLSIFVIDDDDDDRFLTQKAFQTDLPATQVYAVASGQQAFELFGSLEALPSVMLLDLNMPRMNGFEVLAQLKQSARYQSIPVFILTTSQAAADQERAKELGAEALITKPTSYAGLVSVAQRIRLWWLAGLTG</sequence>
<dbReference type="InterPro" id="IPR052893">
    <property type="entry name" value="TCS_response_regulator"/>
</dbReference>
<evidence type="ECO:0000259" key="2">
    <source>
        <dbReference type="PROSITE" id="PS50110"/>
    </source>
</evidence>
<evidence type="ECO:0000256" key="1">
    <source>
        <dbReference type="PROSITE-ProRule" id="PRU00169"/>
    </source>
</evidence>
<dbReference type="Proteomes" id="UP000653797">
    <property type="component" value="Unassembled WGS sequence"/>
</dbReference>
<dbReference type="AlphaFoldDB" id="A0A927B9K6"/>
<feature type="domain" description="Response regulatory" evidence="2">
    <location>
        <begin position="29"/>
        <end position="149"/>
    </location>
</feature>
<dbReference type="EMBL" id="JACXAA010000028">
    <property type="protein sequence ID" value="MBD2757697.1"/>
    <property type="molecule type" value="Genomic_DNA"/>
</dbReference>
<dbReference type="InterPro" id="IPR011006">
    <property type="entry name" value="CheY-like_superfamily"/>
</dbReference>
<keyword evidence="1" id="KW-0597">Phosphoprotein</keyword>
<dbReference type="SMART" id="SM00448">
    <property type="entry name" value="REC"/>
    <property type="match status" value="1"/>
</dbReference>
<comment type="caution">
    <text evidence="3">The sequence shown here is derived from an EMBL/GenBank/DDBJ whole genome shotgun (WGS) entry which is preliminary data.</text>
</comment>